<protein>
    <recommendedName>
        <fullName evidence="1">DNA (cytosine-5-)-methyltransferase</fullName>
        <ecNumber evidence="1">2.1.1.37</ecNumber>
    </recommendedName>
</protein>
<dbReference type="SUPFAM" id="SSF53335">
    <property type="entry name" value="S-adenosyl-L-methionine-dependent methyltransferases"/>
    <property type="match status" value="1"/>
</dbReference>
<dbReference type="EMBL" id="BDMD01000007">
    <property type="protein sequence ID" value="GBF08461.1"/>
    <property type="molecule type" value="Genomic_DNA"/>
</dbReference>
<dbReference type="Pfam" id="PF00145">
    <property type="entry name" value="DNA_methylase"/>
    <property type="match status" value="2"/>
</dbReference>
<dbReference type="PRINTS" id="PR00105">
    <property type="entry name" value="C5METTRFRASE"/>
</dbReference>
<evidence type="ECO:0000256" key="3">
    <source>
        <dbReference type="ARBA" id="ARBA00022679"/>
    </source>
</evidence>
<dbReference type="EC" id="2.1.1.37" evidence="1"/>
<dbReference type="GO" id="GO:0044027">
    <property type="term" value="P:negative regulation of gene expression via chromosomal CpG island methylation"/>
    <property type="evidence" value="ECO:0007669"/>
    <property type="project" value="TreeGrafter"/>
</dbReference>
<dbReference type="Gene3D" id="3.90.120.10">
    <property type="entry name" value="DNA Methylase, subunit A, domain 2"/>
    <property type="match status" value="1"/>
</dbReference>
<dbReference type="OrthoDB" id="5033at2157"/>
<evidence type="ECO:0000256" key="5">
    <source>
        <dbReference type="SAM" id="MobiDB-lite"/>
    </source>
</evidence>
<keyword evidence="4" id="KW-0949">S-adenosyl-L-methionine</keyword>
<dbReference type="InterPro" id="IPR029063">
    <property type="entry name" value="SAM-dependent_MTases_sf"/>
</dbReference>
<evidence type="ECO:0000256" key="1">
    <source>
        <dbReference type="ARBA" id="ARBA00011975"/>
    </source>
</evidence>
<dbReference type="InterPro" id="IPR050390">
    <property type="entry name" value="C5-Methyltransferase"/>
</dbReference>
<evidence type="ECO:0000313" key="7">
    <source>
        <dbReference type="Proteomes" id="UP000291213"/>
    </source>
</evidence>
<dbReference type="Gene3D" id="3.40.50.150">
    <property type="entry name" value="Vaccinia Virus protein VP39"/>
    <property type="match status" value="1"/>
</dbReference>
<evidence type="ECO:0000256" key="2">
    <source>
        <dbReference type="ARBA" id="ARBA00022603"/>
    </source>
</evidence>
<evidence type="ECO:0000313" key="6">
    <source>
        <dbReference type="EMBL" id="GBF08461.1"/>
    </source>
</evidence>
<organism evidence="6 7">
    <name type="scientific">Aeropyrum pernix</name>
    <dbReference type="NCBI Taxonomy" id="56636"/>
    <lineage>
        <taxon>Archaea</taxon>
        <taxon>Thermoproteota</taxon>
        <taxon>Thermoprotei</taxon>
        <taxon>Desulfurococcales</taxon>
        <taxon>Desulfurococcaceae</taxon>
        <taxon>Aeropyrum</taxon>
    </lineage>
</organism>
<reference evidence="6 7" key="1">
    <citation type="submission" date="2017-02" db="EMBL/GenBank/DDBJ databases">
        <title>isolation and characterization of a novel temperate virus Aeropyrum globular virus 1 infecting hyperthermophilic archaeon Aeropyrum.</title>
        <authorList>
            <person name="Yumiya M."/>
            <person name="Yoshida T."/>
            <person name="Sako Y."/>
        </authorList>
    </citation>
    <scope>NUCLEOTIDE SEQUENCE [LARGE SCALE GENOMIC DNA]</scope>
    <source>
        <strain evidence="6 7">YK1-12-2013</strain>
    </source>
</reference>
<dbReference type="RefSeq" id="WP_131159534.1">
    <property type="nucleotide sequence ID" value="NZ_BDMD01000007.1"/>
</dbReference>
<feature type="region of interest" description="Disordered" evidence="5">
    <location>
        <begin position="183"/>
        <end position="214"/>
    </location>
</feature>
<dbReference type="PANTHER" id="PTHR10629:SF52">
    <property type="entry name" value="DNA (CYTOSINE-5)-METHYLTRANSFERASE 1"/>
    <property type="match status" value="1"/>
</dbReference>
<dbReference type="PANTHER" id="PTHR10629">
    <property type="entry name" value="CYTOSINE-SPECIFIC METHYLTRANSFERASE"/>
    <property type="match status" value="1"/>
</dbReference>
<dbReference type="AlphaFoldDB" id="A0A401H7T1"/>
<dbReference type="GO" id="GO:0003886">
    <property type="term" value="F:DNA (cytosine-5-)-methyltransferase activity"/>
    <property type="evidence" value="ECO:0007669"/>
    <property type="project" value="UniProtKB-EC"/>
</dbReference>
<dbReference type="InterPro" id="IPR001525">
    <property type="entry name" value="C5_MeTfrase"/>
</dbReference>
<dbReference type="Proteomes" id="UP000291213">
    <property type="component" value="Unassembled WGS sequence"/>
</dbReference>
<name>A0A401H7T1_AERPX</name>
<evidence type="ECO:0000256" key="4">
    <source>
        <dbReference type="ARBA" id="ARBA00022691"/>
    </source>
</evidence>
<proteinExistence type="predicted"/>
<dbReference type="GO" id="GO:0032259">
    <property type="term" value="P:methylation"/>
    <property type="evidence" value="ECO:0007669"/>
    <property type="project" value="UniProtKB-KW"/>
</dbReference>
<gene>
    <name evidence="6" type="ORF">apy_01860</name>
</gene>
<accession>A0A401H7T1</accession>
<dbReference type="PROSITE" id="PS51679">
    <property type="entry name" value="SAM_MT_C5"/>
    <property type="match status" value="1"/>
</dbReference>
<keyword evidence="2 6" id="KW-0489">Methyltransferase</keyword>
<sequence>MSQEYTAADVFAGGGGFSRGFEEAGFRVRVAIDNYPPAARTYKANFPHTAFIADDVKEVGLEEISSVSGLSPGEVDVVIASPPCEPFTGANPRRMERPLDRLYRDPAGQLFLHAIRLIGLLKPRFFVIENVPGITHPEIERAVRMELSKAGYKRVYFNLLRAEEHGTPSRRLRVFVSNARLRPPRRRGPSAGEVLKDLPEPGAAWPPNHEAPPELPARKMRRAARLRAGEGLIQFQGAGGRRIPNYIRLDPDAPAPTVMGSRRFIHPWQDRLLTVREQARLMGFPDYHIFLGSRDAQYNMVGEAVPPPLAKAIAEYLAALLEDGRGV</sequence>
<dbReference type="GO" id="GO:0003677">
    <property type="term" value="F:DNA binding"/>
    <property type="evidence" value="ECO:0007669"/>
    <property type="project" value="TreeGrafter"/>
</dbReference>
<keyword evidence="3" id="KW-0808">Transferase</keyword>
<comment type="caution">
    <text evidence="6">The sequence shown here is derived from an EMBL/GenBank/DDBJ whole genome shotgun (WGS) entry which is preliminary data.</text>
</comment>